<comment type="similarity">
    <text evidence="1">Belongs to the TolB family.</text>
</comment>
<reference evidence="3" key="1">
    <citation type="submission" date="2018-05" db="EMBL/GenBank/DDBJ databases">
        <authorList>
            <person name="Lanie J.A."/>
            <person name="Ng W.-L."/>
            <person name="Kazmierczak K.M."/>
            <person name="Andrzejewski T.M."/>
            <person name="Davidsen T.M."/>
            <person name="Wayne K.J."/>
            <person name="Tettelin H."/>
            <person name="Glass J.I."/>
            <person name="Rusch D."/>
            <person name="Podicherti R."/>
            <person name="Tsui H.-C.T."/>
            <person name="Winkler M.E."/>
        </authorList>
    </citation>
    <scope>NUCLEOTIDE SEQUENCE</scope>
</reference>
<sequence length="335" mass="37961">AINNSRTKYVTYLSFHIIGHTRILFVSDRDWNSEIYVMDIDGNNPRNLTNNPKTDINPSWSPDKQQIVFQRSSNAKGGGKDKKGGGNNDIYVMDKEGKNLRQLTDHPSDDRHPTWSPDGKQIAFISNRDGGKASVIYVMDTVGNNLRRLTNDVKFTWIDSPDWSPDGKQIVFTSMVINKDAKKKSSEIYVINVDGKNPRQVAKNPKLTWTESPKWSPDGRQFVFTGQAEIKGENIYLIDVNGKNLRQLTNHLDGNSKPVWSPNGRQIIFSSDRTGNYEVYMMDSNGENLRNLTNHPAPDYQPSWFTPSTLSVSPTDNLKTHTWGQVKKTTNLVDD</sequence>
<protein>
    <recommendedName>
        <fullName evidence="4">DUF5050 domain-containing protein</fullName>
    </recommendedName>
</protein>
<feature type="non-terminal residue" evidence="3">
    <location>
        <position position="1"/>
    </location>
</feature>
<dbReference type="Gene3D" id="2.120.10.30">
    <property type="entry name" value="TolB, C-terminal domain"/>
    <property type="match status" value="3"/>
</dbReference>
<evidence type="ECO:0008006" key="4">
    <source>
        <dbReference type="Google" id="ProtNLM"/>
    </source>
</evidence>
<name>A0A382AVH0_9ZZZZ</name>
<proteinExistence type="inferred from homology"/>
<evidence type="ECO:0000313" key="3">
    <source>
        <dbReference type="EMBL" id="SVB05439.1"/>
    </source>
</evidence>
<gene>
    <name evidence="3" type="ORF">METZ01_LOCUS158293</name>
</gene>
<dbReference type="PANTHER" id="PTHR36842">
    <property type="entry name" value="PROTEIN TOLB HOMOLOG"/>
    <property type="match status" value="1"/>
</dbReference>
<organism evidence="3">
    <name type="scientific">marine metagenome</name>
    <dbReference type="NCBI Taxonomy" id="408172"/>
    <lineage>
        <taxon>unclassified sequences</taxon>
        <taxon>metagenomes</taxon>
        <taxon>ecological metagenomes</taxon>
    </lineage>
</organism>
<dbReference type="PANTHER" id="PTHR36842:SF1">
    <property type="entry name" value="PROTEIN TOLB"/>
    <property type="match status" value="1"/>
</dbReference>
<dbReference type="SUPFAM" id="SSF82171">
    <property type="entry name" value="DPP6 N-terminal domain-like"/>
    <property type="match status" value="1"/>
</dbReference>
<dbReference type="AlphaFoldDB" id="A0A382AVH0"/>
<feature type="region of interest" description="Disordered" evidence="2">
    <location>
        <begin position="71"/>
        <end position="92"/>
    </location>
</feature>
<evidence type="ECO:0000256" key="2">
    <source>
        <dbReference type="SAM" id="MobiDB-lite"/>
    </source>
</evidence>
<dbReference type="InterPro" id="IPR011659">
    <property type="entry name" value="WD40"/>
</dbReference>
<dbReference type="Pfam" id="PF26549">
    <property type="entry name" value="Tricorn_N"/>
    <property type="match status" value="1"/>
</dbReference>
<dbReference type="EMBL" id="UINC01026989">
    <property type="protein sequence ID" value="SVB05439.1"/>
    <property type="molecule type" value="Genomic_DNA"/>
</dbReference>
<accession>A0A382AVH0</accession>
<dbReference type="Pfam" id="PF07676">
    <property type="entry name" value="PD40"/>
    <property type="match status" value="1"/>
</dbReference>
<dbReference type="InterPro" id="IPR011042">
    <property type="entry name" value="6-blade_b-propeller_TolB-like"/>
</dbReference>
<evidence type="ECO:0000256" key="1">
    <source>
        <dbReference type="ARBA" id="ARBA00009820"/>
    </source>
</evidence>